<dbReference type="InterPro" id="IPR014001">
    <property type="entry name" value="Helicase_ATP-bd"/>
</dbReference>
<evidence type="ECO:0000256" key="1">
    <source>
        <dbReference type="ARBA" id="ARBA00006517"/>
    </source>
</evidence>
<dbReference type="CDD" id="cd00268">
    <property type="entry name" value="DEADc"/>
    <property type="match status" value="1"/>
</dbReference>
<dbReference type="SMART" id="SM00487">
    <property type="entry name" value="DEXDc"/>
    <property type="match status" value="1"/>
</dbReference>
<dbReference type="InterPro" id="IPR001650">
    <property type="entry name" value="Helicase_C-like"/>
</dbReference>
<name>A0ABR0D5F3_9LAMI</name>
<organism evidence="8 9">
    <name type="scientific">Penstemon davidsonii</name>
    <dbReference type="NCBI Taxonomy" id="160366"/>
    <lineage>
        <taxon>Eukaryota</taxon>
        <taxon>Viridiplantae</taxon>
        <taxon>Streptophyta</taxon>
        <taxon>Embryophyta</taxon>
        <taxon>Tracheophyta</taxon>
        <taxon>Spermatophyta</taxon>
        <taxon>Magnoliopsida</taxon>
        <taxon>eudicotyledons</taxon>
        <taxon>Gunneridae</taxon>
        <taxon>Pentapetalae</taxon>
        <taxon>asterids</taxon>
        <taxon>lamiids</taxon>
        <taxon>Lamiales</taxon>
        <taxon>Plantaginaceae</taxon>
        <taxon>Cheloneae</taxon>
        <taxon>Penstemon</taxon>
    </lineage>
</organism>
<keyword evidence="5" id="KW-0067">ATP-binding</keyword>
<dbReference type="PANTHER" id="PTHR47959">
    <property type="entry name" value="ATP-DEPENDENT RNA HELICASE RHLE-RELATED"/>
    <property type="match status" value="1"/>
</dbReference>
<accession>A0ABR0D5F3</accession>
<dbReference type="Pfam" id="PF00271">
    <property type="entry name" value="Helicase_C"/>
    <property type="match status" value="1"/>
</dbReference>
<evidence type="ECO:0000313" key="9">
    <source>
        <dbReference type="Proteomes" id="UP001291926"/>
    </source>
</evidence>
<dbReference type="PANTHER" id="PTHR47959:SF23">
    <property type="entry name" value="HELICASE ATP-BINDING DOMAIN-CONTAINING PROTEIN"/>
    <property type="match status" value="1"/>
</dbReference>
<protein>
    <submittedName>
        <fullName evidence="8">Uncharacterized protein</fullName>
    </submittedName>
</protein>
<keyword evidence="9" id="KW-1185">Reference proteome</keyword>
<keyword evidence="3" id="KW-0378">Hydrolase</keyword>
<evidence type="ECO:0000256" key="3">
    <source>
        <dbReference type="ARBA" id="ARBA00022801"/>
    </source>
</evidence>
<evidence type="ECO:0000256" key="5">
    <source>
        <dbReference type="ARBA" id="ARBA00022840"/>
    </source>
</evidence>
<evidence type="ECO:0000313" key="8">
    <source>
        <dbReference type="EMBL" id="KAK4484479.1"/>
    </source>
</evidence>
<evidence type="ECO:0000256" key="4">
    <source>
        <dbReference type="ARBA" id="ARBA00022806"/>
    </source>
</evidence>
<evidence type="ECO:0000259" key="7">
    <source>
        <dbReference type="PROSITE" id="PS51194"/>
    </source>
</evidence>
<proteinExistence type="inferred from homology"/>
<feature type="domain" description="Helicase ATP-binding" evidence="6">
    <location>
        <begin position="81"/>
        <end position="255"/>
    </location>
</feature>
<feature type="domain" description="Helicase C-terminal" evidence="7">
    <location>
        <begin position="276"/>
        <end position="429"/>
    </location>
</feature>
<evidence type="ECO:0000256" key="2">
    <source>
        <dbReference type="ARBA" id="ARBA00022741"/>
    </source>
</evidence>
<dbReference type="SMART" id="SM00490">
    <property type="entry name" value="HELICc"/>
    <property type="match status" value="1"/>
</dbReference>
<dbReference type="Proteomes" id="UP001291926">
    <property type="component" value="Unassembled WGS sequence"/>
</dbReference>
<dbReference type="EMBL" id="JAYDYQ010002533">
    <property type="protein sequence ID" value="KAK4484479.1"/>
    <property type="molecule type" value="Genomic_DNA"/>
</dbReference>
<dbReference type="InterPro" id="IPR044742">
    <property type="entry name" value="DEAD/DEAH_RhlB"/>
</dbReference>
<dbReference type="InterPro" id="IPR027417">
    <property type="entry name" value="P-loop_NTPase"/>
</dbReference>
<dbReference type="InterPro" id="IPR011545">
    <property type="entry name" value="DEAD/DEAH_box_helicase_dom"/>
</dbReference>
<dbReference type="InterPro" id="IPR050079">
    <property type="entry name" value="DEAD_box_RNA_helicase"/>
</dbReference>
<dbReference type="SUPFAM" id="SSF52540">
    <property type="entry name" value="P-loop containing nucleoside triphosphate hydrolases"/>
    <property type="match status" value="1"/>
</dbReference>
<dbReference type="Gene3D" id="3.40.50.300">
    <property type="entry name" value="P-loop containing nucleotide triphosphate hydrolases"/>
    <property type="match status" value="2"/>
</dbReference>
<keyword evidence="4" id="KW-0347">Helicase</keyword>
<sequence>MGSLLRRSSLLTKKTLTHGVGVCKFQDRSSTYFSKEKRVFSSSGDADEGLEISKLGISQDIVSALDRRGILELFPIQRAVLKPAMEGRNLIGRARQGTGKTLAFGIPIMEKIIQFKEMHGRGRYPSAIIMAPTRELAQQVEKEFVESAPKLATLCAYGGVPIYKQISTLSHGVDVLVGTPGRVIHLIKRGALNLTEVKFVVLDEADQLLNFGSSNAVETILGCITQKHQTMMFSATMPTRHTQKFLHDPVIVDLVGDQKLAAGITLYSITSEKLAIIEPLIKEHAKGGKCIIFTQTKRDADRLAYGMERSFKCEALHGGIPHNERERTLSSFRDGQIQILVTTDIAARGLDVPNVDLVIHYGLPNSSEIFVHRTGRIGRTGKEGTAILIHSAHHHGDVKAIERDVGCQFVEVSVNYRFSCYVFLVFLLRII</sequence>
<reference evidence="8 9" key="1">
    <citation type="journal article" date="2023" name="bioRxiv">
        <title>Genome report: Whole genome sequence and annotation of Penstemon davidsonii.</title>
        <authorList>
            <person name="Ostevik K.L."/>
            <person name="Alabady M."/>
            <person name="Zhang M."/>
            <person name="Rausher M.D."/>
        </authorList>
    </citation>
    <scope>NUCLEOTIDE SEQUENCE [LARGE SCALE GENOMIC DNA]</scope>
    <source>
        <strain evidence="8">DNT005</strain>
        <tissue evidence="8">Whole leaf</tissue>
    </source>
</reference>
<dbReference type="PROSITE" id="PS51192">
    <property type="entry name" value="HELICASE_ATP_BIND_1"/>
    <property type="match status" value="1"/>
</dbReference>
<evidence type="ECO:0000259" key="6">
    <source>
        <dbReference type="PROSITE" id="PS51192"/>
    </source>
</evidence>
<comment type="similarity">
    <text evidence="1">Belongs to the DEAD box helicase family. DDX21/DDX50 subfamily.</text>
</comment>
<gene>
    <name evidence="8" type="ORF">RD792_007062</name>
</gene>
<dbReference type="Pfam" id="PF00270">
    <property type="entry name" value="DEAD"/>
    <property type="match status" value="1"/>
</dbReference>
<dbReference type="CDD" id="cd18787">
    <property type="entry name" value="SF2_C_DEAD"/>
    <property type="match status" value="1"/>
</dbReference>
<comment type="caution">
    <text evidence="8">The sequence shown here is derived from an EMBL/GenBank/DDBJ whole genome shotgun (WGS) entry which is preliminary data.</text>
</comment>
<keyword evidence="2" id="KW-0547">Nucleotide-binding</keyword>
<dbReference type="PROSITE" id="PS51194">
    <property type="entry name" value="HELICASE_CTER"/>
    <property type="match status" value="1"/>
</dbReference>